<dbReference type="GO" id="GO:0016787">
    <property type="term" value="F:hydrolase activity"/>
    <property type="evidence" value="ECO:0007669"/>
    <property type="project" value="UniProtKB-KW"/>
</dbReference>
<keyword evidence="1" id="KW-0378">Hydrolase</keyword>
<protein>
    <submittedName>
        <fullName evidence="1">NUDIX hydrolase</fullName>
    </submittedName>
</protein>
<evidence type="ECO:0000313" key="1">
    <source>
        <dbReference type="EMBL" id="QBK90067.1"/>
    </source>
</evidence>
<sequence>MNNIKKIYSNDGEEPIPKGTRHIGVLPYTYTQDGQLLFILGKEHYETDWKSALKYGPFGGGPERIDKSAQAGASRECYEESMGMFGRIQDIYNSILKAGIVYRSKKAIIYPMGISYDPFLPKKYADVYGYFSSCMKETRTQKPYIPTCPDGYLEKISVDYFTVNDIIEKRGYMRKEWYDFFIQVVLRVGSISQRVLPVHRAHVLSEQKRLSQQKNIYY</sequence>
<name>A0A481Z2P7_9VIRU</name>
<reference evidence="1" key="1">
    <citation type="journal article" date="2019" name="MBio">
        <title>Virus Genomes from Deep Sea Sediments Expand the Ocean Megavirome and Support Independent Origins of Viral Gigantism.</title>
        <authorList>
            <person name="Backstrom D."/>
            <person name="Yutin N."/>
            <person name="Jorgensen S.L."/>
            <person name="Dharamshi J."/>
            <person name="Homa F."/>
            <person name="Zaremba-Niedwiedzka K."/>
            <person name="Spang A."/>
            <person name="Wolf Y.I."/>
            <person name="Koonin E.V."/>
            <person name="Ettema T.J."/>
        </authorList>
    </citation>
    <scope>NUCLEOTIDE SEQUENCE</scope>
</reference>
<accession>A0A481Z2P7</accession>
<dbReference type="EMBL" id="MK500461">
    <property type="protein sequence ID" value="QBK90067.1"/>
    <property type="molecule type" value="Genomic_DNA"/>
</dbReference>
<organism evidence="1">
    <name type="scientific">Pithovirus LCPAC101</name>
    <dbReference type="NCBI Taxonomy" id="2506586"/>
    <lineage>
        <taxon>Viruses</taxon>
        <taxon>Pithoviruses</taxon>
    </lineage>
</organism>
<proteinExistence type="predicted"/>
<gene>
    <name evidence="1" type="ORF">LCPAC101_03520</name>
</gene>